<dbReference type="InterPro" id="IPR052700">
    <property type="entry name" value="Carb_kinase_PfkB-like"/>
</dbReference>
<dbReference type="InterPro" id="IPR011611">
    <property type="entry name" value="PfkB_dom"/>
</dbReference>
<dbReference type="Pfam" id="PF00294">
    <property type="entry name" value="PfkB"/>
    <property type="match status" value="1"/>
</dbReference>
<evidence type="ECO:0000313" key="5">
    <source>
        <dbReference type="EMBL" id="MBB5035796.1"/>
    </source>
</evidence>
<dbReference type="Gene3D" id="3.40.1190.20">
    <property type="match status" value="1"/>
</dbReference>
<comment type="similarity">
    <text evidence="1">Belongs to the carbohydrate kinase PfkB family.</text>
</comment>
<comment type="caution">
    <text evidence="5">The sequence shown here is derived from an EMBL/GenBank/DDBJ whole genome shotgun (WGS) entry which is preliminary data.</text>
</comment>
<organism evidence="5 6">
    <name type="scientific">Prosthecobacter dejongeii</name>
    <dbReference type="NCBI Taxonomy" id="48465"/>
    <lineage>
        <taxon>Bacteria</taxon>
        <taxon>Pseudomonadati</taxon>
        <taxon>Verrucomicrobiota</taxon>
        <taxon>Verrucomicrobiia</taxon>
        <taxon>Verrucomicrobiales</taxon>
        <taxon>Verrucomicrobiaceae</taxon>
        <taxon>Prosthecobacter</taxon>
    </lineage>
</organism>
<evidence type="ECO:0000256" key="2">
    <source>
        <dbReference type="ARBA" id="ARBA00022679"/>
    </source>
</evidence>
<proteinExistence type="inferred from homology"/>
<dbReference type="RefSeq" id="WP_184204266.1">
    <property type="nucleotide sequence ID" value="NZ_JACHIF010000001.1"/>
</dbReference>
<keyword evidence="6" id="KW-1185">Reference proteome</keyword>
<feature type="domain" description="Carbohydrate kinase PfkB" evidence="4">
    <location>
        <begin position="1"/>
        <end position="324"/>
    </location>
</feature>
<dbReference type="GO" id="GO:0008673">
    <property type="term" value="F:2-dehydro-3-deoxygluconokinase activity"/>
    <property type="evidence" value="ECO:0007669"/>
    <property type="project" value="UniProtKB-EC"/>
</dbReference>
<dbReference type="PANTHER" id="PTHR43320">
    <property type="entry name" value="SUGAR KINASE"/>
    <property type="match status" value="1"/>
</dbReference>
<accession>A0A7W8DND6</accession>
<reference evidence="5 6" key="1">
    <citation type="submission" date="2020-08" db="EMBL/GenBank/DDBJ databases">
        <title>Genomic Encyclopedia of Type Strains, Phase IV (KMG-IV): sequencing the most valuable type-strain genomes for metagenomic binning, comparative biology and taxonomic classification.</title>
        <authorList>
            <person name="Goeker M."/>
        </authorList>
    </citation>
    <scope>NUCLEOTIDE SEQUENCE [LARGE SCALE GENOMIC DNA]</scope>
    <source>
        <strain evidence="5 6">DSM 12251</strain>
    </source>
</reference>
<dbReference type="EC" id="2.7.1.45" evidence="5"/>
<dbReference type="CDD" id="cd01166">
    <property type="entry name" value="KdgK"/>
    <property type="match status" value="1"/>
</dbReference>
<evidence type="ECO:0000256" key="1">
    <source>
        <dbReference type="ARBA" id="ARBA00010688"/>
    </source>
</evidence>
<dbReference type="PANTHER" id="PTHR43320:SF2">
    <property type="entry name" value="2-DEHYDRO-3-DEOXYGLUCONOKINASE_2-DEHYDRO-3-DEOXYGALACTONOKINASE"/>
    <property type="match status" value="1"/>
</dbReference>
<dbReference type="Proteomes" id="UP000534294">
    <property type="component" value="Unassembled WGS sequence"/>
</dbReference>
<dbReference type="InterPro" id="IPR029056">
    <property type="entry name" value="Ribokinase-like"/>
</dbReference>
<sequence length="353" mass="37721">MSRIVTLGEIMARLATPGHGRFQQAMPGTLEVTFAGAEASVAMSISYLGGEAAFVSALPQHAIADACVANLRAVGVETRHILRTEQGRLGLYFLETGANQRAGQVIYDREGSAMAITPAAAYDWAAIFAEAEWFLISGITPAISRNAAEVARVAMQEAASRGVKIACDMNFRSKLWQWEPGLSAQELATRTMRELMPLVDLFIGGREDATQMLGLEMSAVEPEAVAGQIAKAYPRLRYVAMTLREGISASHNNWGGMLYETASSQAFRAPLQAGQYEPYAITDMVDRLGGGDAFTAGLLFALTTPELSAPGKAVSFAVAASCLAHSIPGDFNYTTRDEVEALMAGDASGRVKR</sequence>
<dbReference type="AlphaFoldDB" id="A0A7W8DND6"/>
<evidence type="ECO:0000313" key="6">
    <source>
        <dbReference type="Proteomes" id="UP000534294"/>
    </source>
</evidence>
<keyword evidence="2 5" id="KW-0808">Transferase</keyword>
<evidence type="ECO:0000256" key="3">
    <source>
        <dbReference type="ARBA" id="ARBA00022777"/>
    </source>
</evidence>
<dbReference type="EMBL" id="JACHIF010000001">
    <property type="protein sequence ID" value="MBB5035796.1"/>
    <property type="molecule type" value="Genomic_DNA"/>
</dbReference>
<keyword evidence="3 5" id="KW-0418">Kinase</keyword>
<gene>
    <name evidence="5" type="ORF">HNQ64_000030</name>
</gene>
<name>A0A7W8DND6_9BACT</name>
<evidence type="ECO:0000259" key="4">
    <source>
        <dbReference type="Pfam" id="PF00294"/>
    </source>
</evidence>
<dbReference type="SUPFAM" id="SSF53613">
    <property type="entry name" value="Ribokinase-like"/>
    <property type="match status" value="1"/>
</dbReference>
<protein>
    <submittedName>
        <fullName evidence="5">2-dehydro-3-deoxygluconokinase</fullName>
        <ecNumber evidence="5">2.7.1.45</ecNumber>
    </submittedName>
</protein>